<organism evidence="3 4">
    <name type="scientific">Sinosporangium album</name>
    <dbReference type="NCBI Taxonomy" id="504805"/>
    <lineage>
        <taxon>Bacteria</taxon>
        <taxon>Bacillati</taxon>
        <taxon>Actinomycetota</taxon>
        <taxon>Actinomycetes</taxon>
        <taxon>Streptosporangiales</taxon>
        <taxon>Streptosporangiaceae</taxon>
        <taxon>Sinosporangium</taxon>
    </lineage>
</organism>
<dbReference type="STRING" id="504805.SAMN05421505_102257"/>
<evidence type="ECO:0000313" key="4">
    <source>
        <dbReference type="Proteomes" id="UP000198923"/>
    </source>
</evidence>
<dbReference type="PROSITE" id="PS00061">
    <property type="entry name" value="ADH_SHORT"/>
    <property type="match status" value="1"/>
</dbReference>
<accession>A0A1G7SF56</accession>
<dbReference type="InterPro" id="IPR036291">
    <property type="entry name" value="NAD(P)-bd_dom_sf"/>
</dbReference>
<dbReference type="Pfam" id="PF01370">
    <property type="entry name" value="Epimerase"/>
    <property type="match status" value="1"/>
</dbReference>
<dbReference type="OrthoDB" id="4559195at2"/>
<dbReference type="InterPro" id="IPR001509">
    <property type="entry name" value="Epimerase_deHydtase"/>
</dbReference>
<dbReference type="PANTHER" id="PTHR43000">
    <property type="entry name" value="DTDP-D-GLUCOSE 4,6-DEHYDRATASE-RELATED"/>
    <property type="match status" value="1"/>
</dbReference>
<dbReference type="Gene3D" id="3.40.50.720">
    <property type="entry name" value="NAD(P)-binding Rossmann-like Domain"/>
    <property type="match status" value="1"/>
</dbReference>
<dbReference type="EMBL" id="FNCN01000002">
    <property type="protein sequence ID" value="SDG20820.1"/>
    <property type="molecule type" value="Genomic_DNA"/>
</dbReference>
<dbReference type="SUPFAM" id="SSF51735">
    <property type="entry name" value="NAD(P)-binding Rossmann-fold domains"/>
    <property type="match status" value="1"/>
</dbReference>
<dbReference type="Proteomes" id="UP000198923">
    <property type="component" value="Unassembled WGS sequence"/>
</dbReference>
<dbReference type="AlphaFoldDB" id="A0A1G7SF56"/>
<evidence type="ECO:0000313" key="3">
    <source>
        <dbReference type="EMBL" id="SDG20820.1"/>
    </source>
</evidence>
<dbReference type="Gene3D" id="3.90.25.10">
    <property type="entry name" value="UDP-galactose 4-epimerase, domain 1"/>
    <property type="match status" value="1"/>
</dbReference>
<evidence type="ECO:0000256" key="1">
    <source>
        <dbReference type="ARBA" id="ARBA00007637"/>
    </source>
</evidence>
<sequence>MPKGIGMSRYLLFGGTGFIGEHVRAGLTAIRDAEVVVVSRETMSRTMDLSSAGQRQLTDLLYETAPAAIVNCVGATTGDPLTMTQANVVAVGRLLTAVARAAPRSRVVHLGSAAEYGAVPEGLPIDETVECHPVSHYGMTKLAGTELVRAAAGDGMDAVSLRVFNPVGPGATLGTLAGRLVARLSEGGDVRIAGLHHSRDFVDVRDVADAVVAAATVRGGLPPVLNIGSGRATAVRDLVESLVAIAAPDTRVVADGEPDAKSAAVTWQCADVTAAAHTLGWKPSLDLSTSLADLWAAHLTANVTPG</sequence>
<feature type="domain" description="NAD-dependent epimerase/dehydratase" evidence="2">
    <location>
        <begin position="11"/>
        <end position="228"/>
    </location>
</feature>
<dbReference type="InterPro" id="IPR020904">
    <property type="entry name" value="Sc_DH/Rdtase_CS"/>
</dbReference>
<name>A0A1G7SF56_9ACTN</name>
<keyword evidence="4" id="KW-1185">Reference proteome</keyword>
<evidence type="ECO:0000259" key="2">
    <source>
        <dbReference type="Pfam" id="PF01370"/>
    </source>
</evidence>
<reference evidence="3 4" key="1">
    <citation type="submission" date="2016-10" db="EMBL/GenBank/DDBJ databases">
        <authorList>
            <person name="de Groot N.N."/>
        </authorList>
    </citation>
    <scope>NUCLEOTIDE SEQUENCE [LARGE SCALE GENOMIC DNA]</scope>
    <source>
        <strain evidence="3 4">CPCC 201354</strain>
    </source>
</reference>
<protein>
    <submittedName>
        <fullName evidence="3">Nucleoside-diphosphate-sugar epimerase</fullName>
    </submittedName>
</protein>
<comment type="similarity">
    <text evidence="1">Belongs to the NAD(P)-dependent epimerase/dehydratase family.</text>
</comment>
<gene>
    <name evidence="3" type="ORF">SAMN05421505_102257</name>
</gene>
<proteinExistence type="inferred from homology"/>